<feature type="active site" evidence="8">
    <location>
        <position position="131"/>
    </location>
</feature>
<evidence type="ECO:0000256" key="8">
    <source>
        <dbReference type="PROSITE-ProRule" id="PRU10056"/>
    </source>
</evidence>
<reference evidence="12" key="1">
    <citation type="journal article" date="2019" name="Int. J. Syst. Evol. Microbiol.">
        <title>The Global Catalogue of Microorganisms (GCM) 10K type strain sequencing project: providing services to taxonomists for standard genome sequencing and annotation.</title>
        <authorList>
            <consortium name="The Broad Institute Genomics Platform"/>
            <consortium name="The Broad Institute Genome Sequencing Center for Infectious Disease"/>
            <person name="Wu L."/>
            <person name="Ma J."/>
        </authorList>
    </citation>
    <scope>NUCLEOTIDE SEQUENCE [LARGE SCALE GENOMIC DNA]</scope>
    <source>
        <strain evidence="12">JCM 4737</strain>
    </source>
</reference>
<keyword evidence="3 9" id="KW-0136">Cellulose degradation</keyword>
<comment type="caution">
    <text evidence="11">The sequence shown here is derived from an EMBL/GenBank/DDBJ whole genome shotgun (WGS) entry which is preliminary data.</text>
</comment>
<evidence type="ECO:0000256" key="9">
    <source>
        <dbReference type="RuleBase" id="RU361186"/>
    </source>
</evidence>
<keyword evidence="5 9" id="KW-0119">Carbohydrate metabolism</keyword>
<dbReference type="EMBL" id="BMVO01000021">
    <property type="protein sequence ID" value="GHB20830.1"/>
    <property type="molecule type" value="Genomic_DNA"/>
</dbReference>
<evidence type="ECO:0000256" key="2">
    <source>
        <dbReference type="ARBA" id="ARBA00022801"/>
    </source>
</evidence>
<evidence type="ECO:0000256" key="3">
    <source>
        <dbReference type="ARBA" id="ARBA00023001"/>
    </source>
</evidence>
<name>A0ABQ3DYU0_9ACTN</name>
<keyword evidence="2 9" id="KW-0378">Hydrolase</keyword>
<keyword evidence="12" id="KW-1185">Reference proteome</keyword>
<dbReference type="PIRSF" id="PIRSF001100">
    <property type="entry name" value="Beta_cellobiohydrolase"/>
    <property type="match status" value="1"/>
</dbReference>
<dbReference type="InterPro" id="IPR016288">
    <property type="entry name" value="Beta_cellobiohydrolase"/>
</dbReference>
<evidence type="ECO:0000256" key="6">
    <source>
        <dbReference type="ARBA" id="ARBA00023295"/>
    </source>
</evidence>
<evidence type="ECO:0000256" key="5">
    <source>
        <dbReference type="ARBA" id="ARBA00023277"/>
    </source>
</evidence>
<evidence type="ECO:0000313" key="11">
    <source>
        <dbReference type="EMBL" id="GHB20830.1"/>
    </source>
</evidence>
<sequence length="346" mass="36148">MSGRSPTRSLIAATVAFLALGVAACSDSGGSAPGPGSGRAGESTAAQSRGEGQDSSPYWVDPQSDAARQVEAWDAQGRDADADVLRRISERPVAGWPSGDDPAPDIRDAVRGAAKAARTVVLVAYNIPHRDCGQHSAGGAPDADAYRRWIGAFADSIGSAPAIVVLEPDAVAHIVDGCTPPEEHDERTALLSEAVDRLKRQPKTKVYLDAGNPAWIDDPGKLVEPLRRAGVERADGISLNVSNFQTDEAVKSFGSQLSALLGGAHFVIDSSRNGNGPLSGGRTDAWCNPTGRALGTPPSDRTGDPLLDAYLWIKRPGDSDGECRGGPAAGTWWPDYALGLARRAKV</sequence>
<proteinExistence type="inferred from homology"/>
<keyword evidence="6 9" id="KW-0326">Glycosidase</keyword>
<dbReference type="PROSITE" id="PS51257">
    <property type="entry name" value="PROKAR_LIPOPROTEIN"/>
    <property type="match status" value="1"/>
</dbReference>
<dbReference type="PANTHER" id="PTHR34876:SF4">
    <property type="entry name" value="1,4-BETA-D-GLUCAN CELLOBIOHYDROLASE C-RELATED"/>
    <property type="match status" value="1"/>
</dbReference>
<keyword evidence="4" id="KW-1015">Disulfide bond</keyword>
<dbReference type="PROSITE" id="PS00655">
    <property type="entry name" value="GLYCOSYL_HYDROL_F6_1"/>
    <property type="match status" value="1"/>
</dbReference>
<dbReference type="InterPro" id="IPR036434">
    <property type="entry name" value="Beta_cellobiohydrolase_sf"/>
</dbReference>
<keyword evidence="1 9" id="KW-0732">Signal</keyword>
<dbReference type="Proteomes" id="UP000599437">
    <property type="component" value="Unassembled WGS sequence"/>
</dbReference>
<dbReference type="Pfam" id="PF01341">
    <property type="entry name" value="Glyco_hydro_6"/>
    <property type="match status" value="1"/>
</dbReference>
<evidence type="ECO:0000256" key="7">
    <source>
        <dbReference type="ARBA" id="ARBA00023326"/>
    </source>
</evidence>
<accession>A0ABQ3DYU0</accession>
<feature type="signal peptide" evidence="9">
    <location>
        <begin position="1"/>
        <end position="24"/>
    </location>
</feature>
<dbReference type="SUPFAM" id="SSF51989">
    <property type="entry name" value="Glycosyl hydrolases family 6, cellulases"/>
    <property type="match status" value="1"/>
</dbReference>
<feature type="chain" id="PRO_5045013314" description="Glucanase" evidence="9">
    <location>
        <begin position="25"/>
        <end position="346"/>
    </location>
</feature>
<feature type="region of interest" description="Disordered" evidence="10">
    <location>
        <begin position="26"/>
        <end position="70"/>
    </location>
</feature>
<dbReference type="PANTHER" id="PTHR34876">
    <property type="match status" value="1"/>
</dbReference>
<dbReference type="InterPro" id="IPR001524">
    <property type="entry name" value="Glyco_hydro_6_CS"/>
</dbReference>
<dbReference type="Gene3D" id="3.20.20.40">
    <property type="entry name" value="1, 4-beta cellobiohydrolase"/>
    <property type="match status" value="1"/>
</dbReference>
<evidence type="ECO:0000256" key="4">
    <source>
        <dbReference type="ARBA" id="ARBA00023157"/>
    </source>
</evidence>
<gene>
    <name evidence="11" type="ORF">GCM10010346_50640</name>
</gene>
<evidence type="ECO:0000313" key="12">
    <source>
        <dbReference type="Proteomes" id="UP000599437"/>
    </source>
</evidence>
<evidence type="ECO:0000256" key="10">
    <source>
        <dbReference type="SAM" id="MobiDB-lite"/>
    </source>
</evidence>
<evidence type="ECO:0000256" key="1">
    <source>
        <dbReference type="ARBA" id="ARBA00022729"/>
    </source>
</evidence>
<dbReference type="EC" id="3.2.1.-" evidence="9"/>
<keyword evidence="7 9" id="KW-0624">Polysaccharide degradation</keyword>
<protein>
    <recommendedName>
        <fullName evidence="9">Glucanase</fullName>
        <ecNumber evidence="9">3.2.1.-</ecNumber>
    </recommendedName>
</protein>
<comment type="similarity">
    <text evidence="9">Belongs to the glycosyl hydrolase family 6.</text>
</comment>
<organism evidence="11 12">
    <name type="scientific">Streptomyces chryseus</name>
    <dbReference type="NCBI Taxonomy" id="68186"/>
    <lineage>
        <taxon>Bacteria</taxon>
        <taxon>Bacillati</taxon>
        <taxon>Actinomycetota</taxon>
        <taxon>Actinomycetes</taxon>
        <taxon>Kitasatosporales</taxon>
        <taxon>Streptomycetaceae</taxon>
        <taxon>Streptomyces</taxon>
    </lineage>
</organism>
<dbReference type="PRINTS" id="PR00733">
    <property type="entry name" value="GLHYDRLASE6"/>
</dbReference>
<dbReference type="RefSeq" id="WP_138896592.1">
    <property type="nucleotide sequence ID" value="NZ_BMVO01000021.1"/>
</dbReference>